<reference evidence="1" key="2">
    <citation type="submission" date="2020-02" db="EMBL/GenBank/DDBJ databases">
        <authorList>
            <consortium name="NCBI Pathogen Detection Project"/>
        </authorList>
    </citation>
    <scope>NUCLEOTIDE SEQUENCE</scope>
    <source>
        <strain evidence="1">MA.CK_00/00001968</strain>
    </source>
</reference>
<proteinExistence type="predicted"/>
<dbReference type="NCBIfam" id="TIGR02684">
    <property type="entry name" value="dnstrm_HI1420"/>
    <property type="match status" value="1"/>
</dbReference>
<dbReference type="InterPro" id="IPR014057">
    <property type="entry name" value="HI1420"/>
</dbReference>
<reference evidence="1" key="1">
    <citation type="journal article" date="2018" name="Genome Biol.">
        <title>SKESA: strategic k-mer extension for scrupulous assemblies.</title>
        <authorList>
            <person name="Souvorov A."/>
            <person name="Agarwala R."/>
            <person name="Lipman D.J."/>
        </authorList>
    </citation>
    <scope>NUCLEOTIDE SEQUENCE</scope>
    <source>
        <strain evidence="1">MA.CK_00/00001968</strain>
    </source>
</reference>
<evidence type="ECO:0000313" key="1">
    <source>
        <dbReference type="EMBL" id="HAF2131135.1"/>
    </source>
</evidence>
<accession>A0A743SSV6</accession>
<comment type="caution">
    <text evidence="1">The sequence shown here is derived from an EMBL/GenBank/DDBJ whole genome shotgun (WGS) entry which is preliminary data.</text>
</comment>
<protein>
    <submittedName>
        <fullName evidence="1">Putative addiction module antidote protein</fullName>
    </submittedName>
</protein>
<dbReference type="EMBL" id="DAAUQX010000101">
    <property type="protein sequence ID" value="HAF2131135.1"/>
    <property type="molecule type" value="Genomic_DNA"/>
</dbReference>
<name>A0A743SSV6_SALER</name>
<gene>
    <name evidence="1" type="ORF">G9F27_005489</name>
</gene>
<dbReference type="AlphaFoldDB" id="A0A743SSV6"/>
<sequence length="92" mass="10102">MRTTGHGIPDYLNSEEEMIAHLNETLNDSDPAPFLVTLGDIAASRNINQISEMTRIPVDELNAIFSGRSDPLFFDVLNITKALGLKINFIGA</sequence>
<dbReference type="Pfam" id="PF21716">
    <property type="entry name" value="dnstrm_HI1420"/>
    <property type="match status" value="1"/>
</dbReference>
<organism evidence="1">
    <name type="scientific">Salmonella enterica</name>
    <name type="common">Salmonella choleraesuis</name>
    <dbReference type="NCBI Taxonomy" id="28901"/>
    <lineage>
        <taxon>Bacteria</taxon>
        <taxon>Pseudomonadati</taxon>
        <taxon>Pseudomonadota</taxon>
        <taxon>Gammaproteobacteria</taxon>
        <taxon>Enterobacterales</taxon>
        <taxon>Enterobacteriaceae</taxon>
        <taxon>Salmonella</taxon>
    </lineage>
</organism>